<dbReference type="EMBL" id="CP003600">
    <property type="protein sequence ID" value="AFY93421.1"/>
    <property type="molecule type" value="Genomic_DNA"/>
</dbReference>
<evidence type="ECO:0000313" key="5">
    <source>
        <dbReference type="Proteomes" id="UP000010366"/>
    </source>
</evidence>
<dbReference type="InterPro" id="IPR003646">
    <property type="entry name" value="SH3-like_bac-type"/>
</dbReference>
<keyword evidence="2" id="KW-1133">Transmembrane helix</keyword>
<dbReference type="KEGG" id="cmp:Cha6605_2348"/>
<reference evidence="4 5" key="1">
    <citation type="submission" date="2012-05" db="EMBL/GenBank/DDBJ databases">
        <title>Finished chromosome of genome of Chamaesiphon sp. PCC 6605.</title>
        <authorList>
            <consortium name="US DOE Joint Genome Institute"/>
            <person name="Gugger M."/>
            <person name="Coursin T."/>
            <person name="Rippka R."/>
            <person name="Tandeau De Marsac N."/>
            <person name="Huntemann M."/>
            <person name="Wei C.-L."/>
            <person name="Han J."/>
            <person name="Detter J.C."/>
            <person name="Han C."/>
            <person name="Tapia R."/>
            <person name="Chen A."/>
            <person name="Kyrpides N."/>
            <person name="Mavromatis K."/>
            <person name="Markowitz V."/>
            <person name="Szeto E."/>
            <person name="Ivanova N."/>
            <person name="Pagani I."/>
            <person name="Pati A."/>
            <person name="Goodwin L."/>
            <person name="Nordberg H.P."/>
            <person name="Cantor M.N."/>
            <person name="Hua S.X."/>
            <person name="Woyke T."/>
            <person name="Kerfeld C.A."/>
        </authorList>
    </citation>
    <scope>NUCLEOTIDE SEQUENCE [LARGE SCALE GENOMIC DNA]</scope>
    <source>
        <strain evidence="5">ATCC 27169 / PCC 6605</strain>
    </source>
</reference>
<protein>
    <recommendedName>
        <fullName evidence="3">SH3b domain-containing protein</fullName>
    </recommendedName>
</protein>
<name>K9UG74_CHAP6</name>
<feature type="region of interest" description="Disordered" evidence="1">
    <location>
        <begin position="79"/>
        <end position="118"/>
    </location>
</feature>
<feature type="domain" description="SH3b" evidence="3">
    <location>
        <begin position="131"/>
        <end position="185"/>
    </location>
</feature>
<dbReference type="Pfam" id="PF08239">
    <property type="entry name" value="SH3_3"/>
    <property type="match status" value="1"/>
</dbReference>
<keyword evidence="2" id="KW-0812">Transmembrane</keyword>
<keyword evidence="5" id="KW-1185">Reference proteome</keyword>
<dbReference type="STRING" id="1173020.Cha6605_2348"/>
<sequence length="223" mass="24110">MNSYFELRFPLSPSLLAPYSPTPPLSHSPTPPLPNMNPALKSLQLFIGILAGLLATIGVVGAAGYYFFVTQMSMRPPKPMFAEERDGGKSIAKAKAKPKAAVATKPNPAKDPKAPEQLPPEAYDAKVVWKDGLSLKKEPIPGAEKVGSVAFNAKVAIVKTSDDKQWVLIRSQADNAEGWVKAGNIDKAAAAANEVQTQAPKPVQPRVRARRVRIRPQVENRNN</sequence>
<keyword evidence="2" id="KW-0472">Membrane</keyword>
<evidence type="ECO:0000256" key="2">
    <source>
        <dbReference type="SAM" id="Phobius"/>
    </source>
</evidence>
<evidence type="ECO:0000259" key="3">
    <source>
        <dbReference type="Pfam" id="PF08239"/>
    </source>
</evidence>
<dbReference type="Proteomes" id="UP000010366">
    <property type="component" value="Chromosome"/>
</dbReference>
<proteinExistence type="predicted"/>
<dbReference type="Gene3D" id="2.30.30.40">
    <property type="entry name" value="SH3 Domains"/>
    <property type="match status" value="1"/>
</dbReference>
<organism evidence="4 5">
    <name type="scientific">Chamaesiphon minutus (strain ATCC 27169 / PCC 6605)</name>
    <dbReference type="NCBI Taxonomy" id="1173020"/>
    <lineage>
        <taxon>Bacteria</taxon>
        <taxon>Bacillati</taxon>
        <taxon>Cyanobacteriota</taxon>
        <taxon>Cyanophyceae</taxon>
        <taxon>Gomontiellales</taxon>
        <taxon>Chamaesiphonaceae</taxon>
        <taxon>Chamaesiphon</taxon>
    </lineage>
</organism>
<dbReference type="HOGENOM" id="CLU_1238376_0_0_3"/>
<accession>K9UG74</accession>
<evidence type="ECO:0000256" key="1">
    <source>
        <dbReference type="SAM" id="MobiDB-lite"/>
    </source>
</evidence>
<dbReference type="AlphaFoldDB" id="K9UG74"/>
<dbReference type="PATRIC" id="fig|1173020.3.peg.2670"/>
<feature type="transmembrane region" description="Helical" evidence="2">
    <location>
        <begin position="43"/>
        <end position="68"/>
    </location>
</feature>
<evidence type="ECO:0000313" key="4">
    <source>
        <dbReference type="EMBL" id="AFY93421.1"/>
    </source>
</evidence>
<dbReference type="eggNOG" id="COG3103">
    <property type="taxonomic scope" value="Bacteria"/>
</dbReference>
<gene>
    <name evidence="4" type="ORF">Cha6605_2348</name>
</gene>